<dbReference type="SUPFAM" id="SSF52540">
    <property type="entry name" value="P-loop containing nucleoside triphosphate hydrolases"/>
    <property type="match status" value="1"/>
</dbReference>
<dbReference type="EMBL" id="CP117812">
    <property type="protein sequence ID" value="WDE99121.1"/>
    <property type="molecule type" value="Genomic_DNA"/>
</dbReference>
<name>A0ABY7VYY7_9BACT</name>
<evidence type="ECO:0008006" key="3">
    <source>
        <dbReference type="Google" id="ProtNLM"/>
    </source>
</evidence>
<sequence>MEKFETLYLHIGTRKTGTTVLQNFFYDNKELLMKKGILYPTSDLLMRKGTTHHHRVVENKRVDGIRTREQILEEKSKAKVCLISSEILEDFRDNTDRLQELFKLAVNIKVIVYLRRQDSYLESLYCQKIKMRRCKSDIYDFEDEVCLDYCILLDFWSGLVGKENIIVRPYEKEHFVGANIFDDFLSIFNLRSVEGFRILKSFSNPSLDSAALEFRRLVNFLELPRDLHVKVGRLLEVRSLDLGKDKTFSDHGILTTQEKITYIKKYEESNNSIAKEFLKTDVLFTAELPRFLDKDKDKETDCLSVARIEEIVKYLLDEDSDLVSILSIYLQVYLKIGLVDEYVMDKMNIMFQIMNTYNENKKSIFVSSMFKRYWIYLKMKRKLHG</sequence>
<accession>A0ABY7VYY7</accession>
<dbReference type="Gene3D" id="3.40.50.300">
    <property type="entry name" value="P-loop containing nucleotide triphosphate hydrolases"/>
    <property type="match status" value="1"/>
</dbReference>
<dbReference type="Proteomes" id="UP001214250">
    <property type="component" value="Chromosome 2"/>
</dbReference>
<protein>
    <recommendedName>
        <fullName evidence="3">Sulfotransferase domain-containing protein</fullName>
    </recommendedName>
</protein>
<proteinExistence type="predicted"/>
<dbReference type="InterPro" id="IPR027417">
    <property type="entry name" value="P-loop_NTPase"/>
</dbReference>
<reference evidence="1 2" key="1">
    <citation type="submission" date="2023-02" db="EMBL/GenBank/DDBJ databases">
        <title>Genome sequence of Lentisphaera profundi SAORIC-696.</title>
        <authorList>
            <person name="Kim e."/>
            <person name="Cho J.-C."/>
            <person name="Choi A."/>
            <person name="Kang I."/>
        </authorList>
    </citation>
    <scope>NUCLEOTIDE SEQUENCE [LARGE SCALE GENOMIC DNA]</scope>
    <source>
        <strain evidence="1 2">SAORIC-696</strain>
    </source>
</reference>
<evidence type="ECO:0000313" key="1">
    <source>
        <dbReference type="EMBL" id="WDE99121.1"/>
    </source>
</evidence>
<dbReference type="RefSeq" id="WP_274153983.1">
    <property type="nucleotide sequence ID" value="NZ_CP117812.1"/>
</dbReference>
<gene>
    <name evidence="1" type="ORF">PQO03_14895</name>
</gene>
<organism evidence="1 2">
    <name type="scientific">Lentisphaera profundi</name>
    <dbReference type="NCBI Taxonomy" id="1658616"/>
    <lineage>
        <taxon>Bacteria</taxon>
        <taxon>Pseudomonadati</taxon>
        <taxon>Lentisphaerota</taxon>
        <taxon>Lentisphaeria</taxon>
        <taxon>Lentisphaerales</taxon>
        <taxon>Lentisphaeraceae</taxon>
        <taxon>Lentisphaera</taxon>
    </lineage>
</organism>
<evidence type="ECO:0000313" key="2">
    <source>
        <dbReference type="Proteomes" id="UP001214250"/>
    </source>
</evidence>
<keyword evidence="2" id="KW-1185">Reference proteome</keyword>